<organism evidence="6 9">
    <name type="scientific">Helicobacter muridarum</name>
    <dbReference type="NCBI Taxonomy" id="216"/>
    <lineage>
        <taxon>Bacteria</taxon>
        <taxon>Pseudomonadati</taxon>
        <taxon>Campylobacterota</taxon>
        <taxon>Epsilonproteobacteria</taxon>
        <taxon>Campylobacterales</taxon>
        <taxon>Helicobacteraceae</taxon>
        <taxon>Helicobacter</taxon>
    </lineage>
</organism>
<name>A0A099TX85_9HELI</name>
<dbReference type="EMBL" id="JRPD02000003">
    <property type="protein sequence ID" value="TLE01119.1"/>
    <property type="molecule type" value="Genomic_DNA"/>
</dbReference>
<dbReference type="Proteomes" id="UP000029922">
    <property type="component" value="Unassembled WGS sequence"/>
</dbReference>
<gene>
    <name evidence="6" type="primary">bdlA_2</name>
    <name evidence="7" type="ORF">LS73_002265</name>
    <name evidence="6" type="ORF">NCTC12714_00777</name>
</gene>
<evidence type="ECO:0000256" key="2">
    <source>
        <dbReference type="PROSITE-ProRule" id="PRU00284"/>
    </source>
</evidence>
<dbReference type="Pfam" id="PF00015">
    <property type="entry name" value="MCPsignal"/>
    <property type="match status" value="1"/>
</dbReference>
<keyword evidence="4" id="KW-1133">Transmembrane helix</keyword>
<dbReference type="EMBL" id="UGJE01000002">
    <property type="protein sequence ID" value="STQ85987.1"/>
    <property type="molecule type" value="Genomic_DNA"/>
</dbReference>
<evidence type="ECO:0000256" key="4">
    <source>
        <dbReference type="SAM" id="Phobius"/>
    </source>
</evidence>
<dbReference type="CDD" id="cd19411">
    <property type="entry name" value="MCP2201-like_sensor"/>
    <property type="match status" value="1"/>
</dbReference>
<evidence type="ECO:0000313" key="8">
    <source>
        <dbReference type="Proteomes" id="UP000029922"/>
    </source>
</evidence>
<feature type="transmembrane region" description="Helical" evidence="4">
    <location>
        <begin position="195"/>
        <end position="216"/>
    </location>
</feature>
<evidence type="ECO:0000259" key="5">
    <source>
        <dbReference type="PROSITE" id="PS50111"/>
    </source>
</evidence>
<evidence type="ECO:0000256" key="3">
    <source>
        <dbReference type="SAM" id="Coils"/>
    </source>
</evidence>
<dbReference type="InterPro" id="IPR047347">
    <property type="entry name" value="YvaQ-like_sensor"/>
</dbReference>
<accession>A0A099TX85</accession>
<dbReference type="SUPFAM" id="SSF58104">
    <property type="entry name" value="Methyl-accepting chemotaxis protein (MCP) signaling domain"/>
    <property type="match status" value="1"/>
</dbReference>
<dbReference type="PANTHER" id="PTHR32089">
    <property type="entry name" value="METHYL-ACCEPTING CHEMOTAXIS PROTEIN MCPB"/>
    <property type="match status" value="1"/>
</dbReference>
<dbReference type="PANTHER" id="PTHR32089:SF112">
    <property type="entry name" value="LYSOZYME-LIKE PROTEIN-RELATED"/>
    <property type="match status" value="1"/>
</dbReference>
<feature type="transmembrane region" description="Helical" evidence="4">
    <location>
        <begin position="6"/>
        <end position="32"/>
    </location>
</feature>
<reference evidence="7 8" key="1">
    <citation type="journal article" date="2014" name="Genome Announc.">
        <title>Draft genome sequences of eight enterohepatic helicobacter species isolated from both laboratory and wild rodents.</title>
        <authorList>
            <person name="Sheh A."/>
            <person name="Shen Z."/>
            <person name="Fox J.G."/>
        </authorList>
    </citation>
    <scope>NUCLEOTIDE SEQUENCE [LARGE SCALE GENOMIC DNA]</scope>
    <source>
        <strain evidence="7 8">ST1</strain>
    </source>
</reference>
<evidence type="ECO:0000313" key="6">
    <source>
        <dbReference type="EMBL" id="STQ85987.1"/>
    </source>
</evidence>
<sequence>MGGQKLSVNLILILSFGILLFFLCIVVALSLYRASNVANILYQINDVNLVKQRYAINWRGSVHDRSIDVRDVALAKELSQVNQLEGDIKRLKDIYMEAEGKMNSNFKSANLLTSQESAIIKEIQQIKEQANPLIEELIRNKKAGASEDDVNNLVRKLAPLFTAWLSKINVLIDLEESLSDTLTDNLRESVESFSFLLLFLLFASLVIGISVIFIVISKFSKLLGGEPHITSQIVSEIASGNLSHKINYKHKTSMLASVADMQNKLHDMIRSIMNLSNDITESTDKVLSNSNQAQSASNEQNKLTQSIANRVYAINESIKQISLSAQLSEENATKSVDLSMQGTEAIQATEREIIKVTDLINTSSHNIKALQQQSIAISNSANLIAEITDQTNLLALNAAIEAARAGEHGRGFAVVADEVRKLAERTAHSTNEIFQIIRLIQSGITESVDSIEIIIPQIEKGQKFIADSVSILNEIQSQARDSLTKAQEVNTSSKHQEDAMQEITTSLQNISDLSEHTSQALNSTTQTIESLSSISRTLKQHTKHFKL</sequence>
<dbReference type="Proteomes" id="UP000255139">
    <property type="component" value="Unassembled WGS sequence"/>
</dbReference>
<evidence type="ECO:0000313" key="7">
    <source>
        <dbReference type="EMBL" id="TLE01119.1"/>
    </source>
</evidence>
<keyword evidence="9" id="KW-1185">Reference proteome</keyword>
<feature type="domain" description="Methyl-accepting transducer" evidence="5">
    <location>
        <begin position="275"/>
        <end position="511"/>
    </location>
</feature>
<dbReference type="PROSITE" id="PS50111">
    <property type="entry name" value="CHEMOTAXIS_TRANSDUC_2"/>
    <property type="match status" value="1"/>
</dbReference>
<proteinExistence type="predicted"/>
<dbReference type="STRING" id="216.LS73_04835"/>
<evidence type="ECO:0000313" key="9">
    <source>
        <dbReference type="Proteomes" id="UP000255139"/>
    </source>
</evidence>
<dbReference type="InterPro" id="IPR004089">
    <property type="entry name" value="MCPsignal_dom"/>
</dbReference>
<dbReference type="Gene3D" id="1.10.287.950">
    <property type="entry name" value="Methyl-accepting chemotaxis protein"/>
    <property type="match status" value="1"/>
</dbReference>
<evidence type="ECO:0000256" key="1">
    <source>
        <dbReference type="ARBA" id="ARBA00023224"/>
    </source>
</evidence>
<dbReference type="GO" id="GO:0016020">
    <property type="term" value="C:membrane"/>
    <property type="evidence" value="ECO:0007669"/>
    <property type="project" value="InterPro"/>
</dbReference>
<dbReference type="OrthoDB" id="5441488at2"/>
<feature type="coiled-coil region" evidence="3">
    <location>
        <begin position="74"/>
        <end position="101"/>
    </location>
</feature>
<reference evidence="6 9" key="2">
    <citation type="submission" date="2018-06" db="EMBL/GenBank/DDBJ databases">
        <authorList>
            <consortium name="Pathogen Informatics"/>
            <person name="Doyle S."/>
        </authorList>
    </citation>
    <scope>NUCLEOTIDE SEQUENCE [LARGE SCALE GENOMIC DNA]</scope>
    <source>
        <strain evidence="6 9">NCTC12714</strain>
    </source>
</reference>
<dbReference type="RefSeq" id="WP_034557921.1">
    <property type="nucleotide sequence ID" value="NZ_FZML01000005.1"/>
</dbReference>
<protein>
    <submittedName>
        <fullName evidence="6">Methyl-accepting chemotaxis protein</fullName>
    </submittedName>
</protein>
<dbReference type="InterPro" id="IPR024478">
    <property type="entry name" value="HlyB_4HB_MCP"/>
</dbReference>
<dbReference type="GO" id="GO:0007165">
    <property type="term" value="P:signal transduction"/>
    <property type="evidence" value="ECO:0007669"/>
    <property type="project" value="UniProtKB-KW"/>
</dbReference>
<keyword evidence="4" id="KW-0812">Transmembrane</keyword>
<keyword evidence="1 2" id="KW-0807">Transducer</keyword>
<keyword evidence="3" id="KW-0175">Coiled coil</keyword>
<dbReference type="Pfam" id="PF12729">
    <property type="entry name" value="4HB_MCP_1"/>
    <property type="match status" value="1"/>
</dbReference>
<keyword evidence="4" id="KW-0472">Membrane</keyword>
<dbReference type="SMART" id="SM00283">
    <property type="entry name" value="MA"/>
    <property type="match status" value="1"/>
</dbReference>
<dbReference type="AlphaFoldDB" id="A0A099TX85"/>